<dbReference type="Proteomes" id="UP000579812">
    <property type="component" value="Unassembled WGS sequence"/>
</dbReference>
<keyword evidence="7" id="KW-1185">Reference proteome</keyword>
<evidence type="ECO:0000256" key="1">
    <source>
        <dbReference type="ARBA" id="ARBA00022546"/>
    </source>
</evidence>
<proteinExistence type="predicted"/>
<gene>
    <name evidence="6" type="ORF">G5714_022477</name>
</gene>
<comment type="caution">
    <text evidence="6">The sequence shown here is derived from an EMBL/GenBank/DDBJ whole genome shotgun (WGS) entry which is preliminary data.</text>
</comment>
<dbReference type="GO" id="GO:0030246">
    <property type="term" value="F:carbohydrate binding"/>
    <property type="evidence" value="ECO:0007669"/>
    <property type="project" value="UniProtKB-KW"/>
</dbReference>
<evidence type="ECO:0000313" key="7">
    <source>
        <dbReference type="Proteomes" id="UP000579812"/>
    </source>
</evidence>
<dbReference type="FunFam" id="2.60.120.740:FF:000003">
    <property type="entry name" value="Protein eva-1 homolog C"/>
    <property type="match status" value="1"/>
</dbReference>
<keyword evidence="3" id="KW-0677">Repeat</keyword>
<dbReference type="InterPro" id="IPR000922">
    <property type="entry name" value="Lectin_gal-bd_dom"/>
</dbReference>
<organism evidence="6 7">
    <name type="scientific">Onychostoma macrolepis</name>
    <dbReference type="NCBI Taxonomy" id="369639"/>
    <lineage>
        <taxon>Eukaryota</taxon>
        <taxon>Metazoa</taxon>
        <taxon>Chordata</taxon>
        <taxon>Craniata</taxon>
        <taxon>Vertebrata</taxon>
        <taxon>Euteleostomi</taxon>
        <taxon>Actinopterygii</taxon>
        <taxon>Neopterygii</taxon>
        <taxon>Teleostei</taxon>
        <taxon>Ostariophysi</taxon>
        <taxon>Cypriniformes</taxon>
        <taxon>Cyprinidae</taxon>
        <taxon>Acrossocheilinae</taxon>
        <taxon>Onychostoma</taxon>
    </lineage>
</organism>
<feature type="chain" id="PRO_5029622250" description="SUEL-type lectin domain-containing protein" evidence="4">
    <location>
        <begin position="23"/>
        <end position="291"/>
    </location>
</feature>
<accession>A0A7J6BNA5</accession>
<keyword evidence="1" id="KW-0348">Hemagglutinin</keyword>
<name>A0A7J6BNA5_9TELE</name>
<feature type="domain" description="SUEL-type lectin" evidence="5">
    <location>
        <begin position="27"/>
        <end position="117"/>
    </location>
</feature>
<reference evidence="6 7" key="1">
    <citation type="submission" date="2020-04" db="EMBL/GenBank/DDBJ databases">
        <title>Chromosome-level genome assembly of a cyprinid fish Onychostoma macrolepis by integration of Nanopore Sequencing, Bionano and Hi-C technology.</title>
        <authorList>
            <person name="Wang D."/>
        </authorList>
    </citation>
    <scope>NUCLEOTIDE SEQUENCE [LARGE SCALE GENOMIC DNA]</scope>
    <source>
        <strain evidence="6">SWU-2019</strain>
        <tissue evidence="6">Muscle</tissue>
    </source>
</reference>
<keyword evidence="4" id="KW-0732">Signal</keyword>
<dbReference type="EMBL" id="JAAMOB010000023">
    <property type="protein sequence ID" value="KAF4096508.1"/>
    <property type="molecule type" value="Genomic_DNA"/>
</dbReference>
<protein>
    <recommendedName>
        <fullName evidence="5">SUEL-type lectin domain-containing protein</fullName>
    </recommendedName>
</protein>
<evidence type="ECO:0000256" key="4">
    <source>
        <dbReference type="SAM" id="SignalP"/>
    </source>
</evidence>
<dbReference type="PROSITE" id="PS50228">
    <property type="entry name" value="SUEL_LECTIN"/>
    <property type="match status" value="3"/>
</dbReference>
<keyword evidence="2" id="KW-0430">Lectin</keyword>
<dbReference type="PANTHER" id="PTHR46780">
    <property type="entry name" value="PROTEIN EVA-1"/>
    <property type="match status" value="1"/>
</dbReference>
<dbReference type="CDD" id="cd22836">
    <property type="entry name" value="Gal_Rha_Lectin_RBL_rpt2"/>
    <property type="match status" value="1"/>
</dbReference>
<dbReference type="FunFam" id="2.60.120.740:FF:000001">
    <property type="entry name" value="Adhesion G protein-coupled receptor L2"/>
    <property type="match status" value="1"/>
</dbReference>
<feature type="signal peptide" evidence="4">
    <location>
        <begin position="1"/>
        <end position="22"/>
    </location>
</feature>
<evidence type="ECO:0000256" key="3">
    <source>
        <dbReference type="ARBA" id="ARBA00022737"/>
    </source>
</evidence>
<evidence type="ECO:0000256" key="2">
    <source>
        <dbReference type="ARBA" id="ARBA00022734"/>
    </source>
</evidence>
<evidence type="ECO:0000313" key="6">
    <source>
        <dbReference type="EMBL" id="KAF4096508.1"/>
    </source>
</evidence>
<feature type="domain" description="SUEL-type lectin" evidence="5">
    <location>
        <begin position="206"/>
        <end position="291"/>
    </location>
</feature>
<dbReference type="Pfam" id="PF02140">
    <property type="entry name" value="SUEL_Lectin"/>
    <property type="match status" value="3"/>
</dbReference>
<dbReference type="AlphaFoldDB" id="A0A7J6BNA5"/>
<dbReference type="InterPro" id="IPR043159">
    <property type="entry name" value="Lectin_gal-bd_sf"/>
</dbReference>
<feature type="domain" description="SUEL-type lectin" evidence="5">
    <location>
        <begin position="116"/>
        <end position="199"/>
    </location>
</feature>
<dbReference type="Gene3D" id="2.60.120.740">
    <property type="match status" value="3"/>
</dbReference>
<evidence type="ECO:0000259" key="5">
    <source>
        <dbReference type="PROSITE" id="PS50228"/>
    </source>
</evidence>
<sequence>MLVQKLSCIILLLFLCQHGVEAKRTVACEGKSVGLSCAFGLIKVIKANYGRTDRTTCASGKPAHQTSNMQCFRGTSLRTMSTRCDGRKSCSVPAVNSVFSDPCVGTHKYLDVYYVCVNKDFGLIKVLEANYGRTDHTTCASGRPSNEISNTHCFQEKSLHTMSARCNGRKSCSVPAVNSVFSDPCRGTFKYLDVSYDCITAKRSTTCEYTQSVIICDTGVISIYHANYGRRDLVTCPHKLATSPDCYSPQTLSLRSRCEGKKSCQLNASNSVYTDPCYGVFKYLEVMYSCI</sequence>